<evidence type="ECO:0000313" key="4">
    <source>
        <dbReference type="Proteomes" id="UP000261520"/>
    </source>
</evidence>
<keyword evidence="4" id="KW-1185">Reference proteome</keyword>
<dbReference type="PROSITE" id="PS50041">
    <property type="entry name" value="C_TYPE_LECTIN_2"/>
    <property type="match status" value="1"/>
</dbReference>
<name>A0A3B4A7U8_9GOBI</name>
<sequence>MRPWGTVSNALARSTNTTVKSVLLFLLVLIRPSSTVMFSDAPGSWMKPLCLSWTGQASASLLATSLENRRRMTELRVNGRQLLRFMPSSLPAFWISVVRLVLKTLGTTLQLSWIGLYRQGWGRWSNQLPLTFNNFRKQDLLLNQTSSDPVKCAVARTNDGEWRKVSCESEHAYICQGSFKVL</sequence>
<evidence type="ECO:0000313" key="3">
    <source>
        <dbReference type="Ensembl" id="ENSPMGP00000013127.1"/>
    </source>
</evidence>
<dbReference type="Proteomes" id="UP000261520">
    <property type="component" value="Unplaced"/>
</dbReference>
<proteinExistence type="predicted"/>
<dbReference type="Pfam" id="PF00059">
    <property type="entry name" value="Lectin_C"/>
    <property type="match status" value="1"/>
</dbReference>
<feature type="domain" description="C-type lectin" evidence="2">
    <location>
        <begin position="113"/>
        <end position="176"/>
    </location>
</feature>
<dbReference type="InterPro" id="IPR001304">
    <property type="entry name" value="C-type_lectin-like"/>
</dbReference>
<accession>A0A3B4A7U8</accession>
<reference evidence="3" key="2">
    <citation type="submission" date="2025-09" db="UniProtKB">
        <authorList>
            <consortium name="Ensembl"/>
        </authorList>
    </citation>
    <scope>IDENTIFICATION</scope>
</reference>
<protein>
    <recommendedName>
        <fullName evidence="2">C-type lectin domain-containing protein</fullName>
    </recommendedName>
</protein>
<evidence type="ECO:0000256" key="1">
    <source>
        <dbReference type="SAM" id="SignalP"/>
    </source>
</evidence>
<dbReference type="AlphaFoldDB" id="A0A3B4A7U8"/>
<evidence type="ECO:0000259" key="2">
    <source>
        <dbReference type="PROSITE" id="PS50041"/>
    </source>
</evidence>
<dbReference type="InterPro" id="IPR016186">
    <property type="entry name" value="C-type_lectin-like/link_sf"/>
</dbReference>
<organism evidence="3 4">
    <name type="scientific">Periophthalmus magnuspinnatus</name>
    <dbReference type="NCBI Taxonomy" id="409849"/>
    <lineage>
        <taxon>Eukaryota</taxon>
        <taxon>Metazoa</taxon>
        <taxon>Chordata</taxon>
        <taxon>Craniata</taxon>
        <taxon>Vertebrata</taxon>
        <taxon>Euteleostomi</taxon>
        <taxon>Actinopterygii</taxon>
        <taxon>Neopterygii</taxon>
        <taxon>Teleostei</taxon>
        <taxon>Neoteleostei</taxon>
        <taxon>Acanthomorphata</taxon>
        <taxon>Gobiaria</taxon>
        <taxon>Gobiiformes</taxon>
        <taxon>Gobioidei</taxon>
        <taxon>Gobiidae</taxon>
        <taxon>Oxudercinae</taxon>
        <taxon>Periophthalmus</taxon>
    </lineage>
</organism>
<keyword evidence="1" id="KW-0732">Signal</keyword>
<dbReference type="Ensembl" id="ENSPMGT00000014007.1">
    <property type="protein sequence ID" value="ENSPMGP00000013127.1"/>
    <property type="gene ID" value="ENSPMGG00000010823.1"/>
</dbReference>
<feature type="chain" id="PRO_5017434033" description="C-type lectin domain-containing protein" evidence="1">
    <location>
        <begin position="36"/>
        <end position="182"/>
    </location>
</feature>
<reference evidence="3" key="1">
    <citation type="submission" date="2025-08" db="UniProtKB">
        <authorList>
            <consortium name="Ensembl"/>
        </authorList>
    </citation>
    <scope>IDENTIFICATION</scope>
</reference>
<feature type="signal peptide" evidence="1">
    <location>
        <begin position="1"/>
        <end position="35"/>
    </location>
</feature>
<dbReference type="Gene3D" id="3.10.100.10">
    <property type="entry name" value="Mannose-Binding Protein A, subunit A"/>
    <property type="match status" value="1"/>
</dbReference>
<dbReference type="SUPFAM" id="SSF56436">
    <property type="entry name" value="C-type lectin-like"/>
    <property type="match status" value="1"/>
</dbReference>
<dbReference type="InterPro" id="IPR016187">
    <property type="entry name" value="CTDL_fold"/>
</dbReference>